<gene>
    <name evidence="2" type="ORF">B0T16DRAFT_386394</name>
</gene>
<evidence type="ECO:0000313" key="2">
    <source>
        <dbReference type="EMBL" id="KAK0657950.1"/>
    </source>
</evidence>
<dbReference type="Pfam" id="PF06985">
    <property type="entry name" value="HET"/>
    <property type="match status" value="1"/>
</dbReference>
<dbReference type="PANTHER" id="PTHR24148:SF73">
    <property type="entry name" value="HET DOMAIN PROTEIN (AFU_ORTHOLOGUE AFUA_8G01020)"/>
    <property type="match status" value="1"/>
</dbReference>
<dbReference type="InterPro" id="IPR010730">
    <property type="entry name" value="HET"/>
</dbReference>
<name>A0AA40D019_9PEZI</name>
<proteinExistence type="predicted"/>
<comment type="caution">
    <text evidence="2">The sequence shown here is derived from an EMBL/GenBank/DDBJ whole genome shotgun (WGS) entry which is preliminary data.</text>
</comment>
<reference evidence="2" key="1">
    <citation type="submission" date="2023-06" db="EMBL/GenBank/DDBJ databases">
        <title>Genome-scale phylogeny and comparative genomics of the fungal order Sordariales.</title>
        <authorList>
            <consortium name="Lawrence Berkeley National Laboratory"/>
            <person name="Hensen N."/>
            <person name="Bonometti L."/>
            <person name="Westerberg I."/>
            <person name="Brannstrom I.O."/>
            <person name="Guillou S."/>
            <person name="Cros-Aarteil S."/>
            <person name="Calhoun S."/>
            <person name="Haridas S."/>
            <person name="Kuo A."/>
            <person name="Mondo S."/>
            <person name="Pangilinan J."/>
            <person name="Riley R."/>
            <person name="Labutti K."/>
            <person name="Andreopoulos B."/>
            <person name="Lipzen A."/>
            <person name="Chen C."/>
            <person name="Yanf M."/>
            <person name="Daum C."/>
            <person name="Ng V."/>
            <person name="Clum A."/>
            <person name="Steindorff A."/>
            <person name="Ohm R."/>
            <person name="Martin F."/>
            <person name="Silar P."/>
            <person name="Natvig D."/>
            <person name="Lalanne C."/>
            <person name="Gautier V."/>
            <person name="Ament-Velasquez S.L."/>
            <person name="Kruys A."/>
            <person name="Hutchinson M.I."/>
            <person name="Powell A.J."/>
            <person name="Barry K."/>
            <person name="Miller A.N."/>
            <person name="Grigoriev I.V."/>
            <person name="Debuchy R."/>
            <person name="Gladieux P."/>
            <person name="Thoren M.H."/>
            <person name="Johannesson H."/>
        </authorList>
    </citation>
    <scope>NUCLEOTIDE SEQUENCE</scope>
    <source>
        <strain evidence="2">SMH2532-1</strain>
    </source>
</reference>
<protein>
    <submittedName>
        <fullName evidence="2">Heterokaryon incompatibility protein-domain-containing protein</fullName>
    </submittedName>
</protein>
<keyword evidence="3" id="KW-1185">Reference proteome</keyword>
<organism evidence="2 3">
    <name type="scientific">Cercophora newfieldiana</name>
    <dbReference type="NCBI Taxonomy" id="92897"/>
    <lineage>
        <taxon>Eukaryota</taxon>
        <taxon>Fungi</taxon>
        <taxon>Dikarya</taxon>
        <taxon>Ascomycota</taxon>
        <taxon>Pezizomycotina</taxon>
        <taxon>Sordariomycetes</taxon>
        <taxon>Sordariomycetidae</taxon>
        <taxon>Sordariales</taxon>
        <taxon>Lasiosphaeriaceae</taxon>
        <taxon>Cercophora</taxon>
    </lineage>
</organism>
<evidence type="ECO:0000313" key="3">
    <source>
        <dbReference type="Proteomes" id="UP001174936"/>
    </source>
</evidence>
<sequence>MRAHDRGSGPVLTAVCQIGANRIGGDAPELVDQTHVQISAMKDSEKSYVYSPLLGPRSIRVLVIQPAPRRVDPLQCSFLEVSLDDNVSPENEYEAISYTWGVPDATKPVLCDGRTVMVTPNCQQAILHLRRSLQPRRIWIDAVCIDQQSVSEKNTQVPMMGDIYHRAQRTIIWLGPDIDGVLSGVLRRASRYGGYINRFILKPGLEIGDATDETRPKRSHMRLGILGRNESQRMAHLLSEDWFRRIWTIQEFLLSKSTVFRMGKVECSSNNLLRYFEIGHGLLSRPDLRHFTMRNDLSEFRLISSVDSDHFYNFITLLVKLMALNDCADARDKIYGIMAYIKRAYPSFQLPVVDYGKSLVEIYESFTRSIITATGTLWALEFIKLTPRIQRPGHNAGDEISIPSWVLDLRDPLHVSYPGWYHKSAKTSDVLFQTDTPGRLRVRGKEIGRVLRVGLRMPHWDPALGNGFDDQGMDAARAECLSQWTTFAANLDLEDDLVATSPYRFLQEKKRGRHYSSRINANPCHDPHVRAIRFLASVLDPLRQPHGLGDTGYGISGNKPWPQASQGLVTQTLRAVERRWERSDNIIPDVATRHIHDGHVLFLTSEGYFGQCDGDVQVGDKMCSLEGAAMVFVLRESEEAGEFLVASELSSATNSSSPSSPTHGDEFAASWIQQLIIAPKELPRFWVFLYLYRVSPLTYFINGLLAAGIADTSITCSAVELLRITPVLSPPVRKFGEYMAPYMQIAGGYLANPEAVEECLYCQALVTNTVLRSIGLDDQLRNAWRDVGFLAAVSRRSSGMA</sequence>
<dbReference type="Proteomes" id="UP001174936">
    <property type="component" value="Unassembled WGS sequence"/>
</dbReference>
<accession>A0AA40D019</accession>
<dbReference type="InterPro" id="IPR052895">
    <property type="entry name" value="HetReg/Transcr_Mod"/>
</dbReference>
<dbReference type="PANTHER" id="PTHR24148">
    <property type="entry name" value="ANKYRIN REPEAT DOMAIN-CONTAINING PROTEIN 39 HOMOLOG-RELATED"/>
    <property type="match status" value="1"/>
</dbReference>
<feature type="domain" description="Heterokaryon incompatibility" evidence="1">
    <location>
        <begin position="93"/>
        <end position="251"/>
    </location>
</feature>
<dbReference type="AlphaFoldDB" id="A0AA40D019"/>
<evidence type="ECO:0000259" key="1">
    <source>
        <dbReference type="Pfam" id="PF06985"/>
    </source>
</evidence>
<dbReference type="EMBL" id="JAULSV010000001">
    <property type="protein sequence ID" value="KAK0657950.1"/>
    <property type="molecule type" value="Genomic_DNA"/>
</dbReference>